<gene>
    <name evidence="2" type="ORF">BOTBODRAFT_140789</name>
</gene>
<feature type="compositionally biased region" description="Basic residues" evidence="1">
    <location>
        <begin position="303"/>
        <end position="318"/>
    </location>
</feature>
<dbReference type="Proteomes" id="UP000027195">
    <property type="component" value="Unassembled WGS sequence"/>
</dbReference>
<proteinExistence type="predicted"/>
<dbReference type="AlphaFoldDB" id="A0A067LTY9"/>
<evidence type="ECO:0000313" key="2">
    <source>
        <dbReference type="EMBL" id="KDQ06758.1"/>
    </source>
</evidence>
<dbReference type="HOGENOM" id="CLU_058842_1_0_1"/>
<dbReference type="InParanoid" id="A0A067LTY9"/>
<feature type="region of interest" description="Disordered" evidence="1">
    <location>
        <begin position="251"/>
        <end position="274"/>
    </location>
</feature>
<organism evidence="2 3">
    <name type="scientific">Botryobasidium botryosum (strain FD-172 SS1)</name>
    <dbReference type="NCBI Taxonomy" id="930990"/>
    <lineage>
        <taxon>Eukaryota</taxon>
        <taxon>Fungi</taxon>
        <taxon>Dikarya</taxon>
        <taxon>Basidiomycota</taxon>
        <taxon>Agaricomycotina</taxon>
        <taxon>Agaricomycetes</taxon>
        <taxon>Cantharellales</taxon>
        <taxon>Botryobasidiaceae</taxon>
        <taxon>Botryobasidium</taxon>
    </lineage>
</organism>
<feature type="region of interest" description="Disordered" evidence="1">
    <location>
        <begin position="295"/>
        <end position="318"/>
    </location>
</feature>
<feature type="compositionally biased region" description="Basic and acidic residues" evidence="1">
    <location>
        <begin position="251"/>
        <end position="264"/>
    </location>
</feature>
<keyword evidence="3" id="KW-1185">Reference proteome</keyword>
<accession>A0A067LTY9</accession>
<dbReference type="OrthoDB" id="3269637at2759"/>
<name>A0A067LTY9_BOTB1</name>
<evidence type="ECO:0000256" key="1">
    <source>
        <dbReference type="SAM" id="MobiDB-lite"/>
    </source>
</evidence>
<protein>
    <recommendedName>
        <fullName evidence="4">HNH nuclease domain-containing protein</fullName>
    </recommendedName>
</protein>
<sequence>MGEVNVYLLNPSVQGDSWLHLLSIPLADAQRLSHRPLKWLRFLVFAICGAEGHISMDKEGGTVDYQNTLSTQFQAGDYYYFPAGDFHFVDPCVMDDRHSAFDYITSLARGRAHLYGVDPTALTHGIRSVENGILLAANYHRKLGHGDCTILKTPNFALDTVDIPHTHDGPEPTGGSRYTLQHFAMWEDRPNPDAQFRGTGGGAQPPPQPWSLFLDFMYGATAFRKWSSGEGILNVLNDFAAAGMLARVAELKDQSSPGDDKNSESESEEDVLSEVSKAMDSILLLQHFLAGTTPREVAEKRRNAARRWSKRGKRSREQ</sequence>
<evidence type="ECO:0000313" key="3">
    <source>
        <dbReference type="Proteomes" id="UP000027195"/>
    </source>
</evidence>
<evidence type="ECO:0008006" key="4">
    <source>
        <dbReference type="Google" id="ProtNLM"/>
    </source>
</evidence>
<dbReference type="EMBL" id="KL198124">
    <property type="protein sequence ID" value="KDQ06758.1"/>
    <property type="molecule type" value="Genomic_DNA"/>
</dbReference>
<feature type="non-terminal residue" evidence="2">
    <location>
        <position position="1"/>
    </location>
</feature>
<reference evidence="3" key="1">
    <citation type="journal article" date="2014" name="Proc. Natl. Acad. Sci. U.S.A.">
        <title>Extensive sampling of basidiomycete genomes demonstrates inadequacy of the white-rot/brown-rot paradigm for wood decay fungi.</title>
        <authorList>
            <person name="Riley R."/>
            <person name="Salamov A.A."/>
            <person name="Brown D.W."/>
            <person name="Nagy L.G."/>
            <person name="Floudas D."/>
            <person name="Held B.W."/>
            <person name="Levasseur A."/>
            <person name="Lombard V."/>
            <person name="Morin E."/>
            <person name="Otillar R."/>
            <person name="Lindquist E.A."/>
            <person name="Sun H."/>
            <person name="LaButti K.M."/>
            <person name="Schmutz J."/>
            <person name="Jabbour D."/>
            <person name="Luo H."/>
            <person name="Baker S.E."/>
            <person name="Pisabarro A.G."/>
            <person name="Walton J.D."/>
            <person name="Blanchette R.A."/>
            <person name="Henrissat B."/>
            <person name="Martin F."/>
            <person name="Cullen D."/>
            <person name="Hibbett D.S."/>
            <person name="Grigoriev I.V."/>
        </authorList>
    </citation>
    <scope>NUCLEOTIDE SEQUENCE [LARGE SCALE GENOMIC DNA]</scope>
    <source>
        <strain evidence="3">FD-172 SS1</strain>
    </source>
</reference>